<dbReference type="EMBL" id="CP005957">
    <property type="protein sequence ID" value="AGL62069.1"/>
    <property type="molecule type" value="Genomic_DNA"/>
</dbReference>
<reference evidence="1 2" key="1">
    <citation type="journal article" date="2013" name="Nat. Biotechnol.">
        <title>Genome sequences of rare, uncultured bacteria obtained by differential coverage binning of multiple metagenomes.</title>
        <authorList>
            <person name="Albertsen M."/>
            <person name="Hugenholtz P."/>
            <person name="Skarshewski A."/>
            <person name="Nielsen K.L."/>
            <person name="Tyson G.W."/>
            <person name="Nielsen P.H."/>
        </authorList>
    </citation>
    <scope>NUCLEOTIDE SEQUENCE [LARGE SCALE GENOMIC DNA]</scope>
    <source>
        <strain evidence="1">TM71</strain>
    </source>
</reference>
<name>R4PME8_9BACT</name>
<sequence length="392" mass="43972">MIQYPAESTPGVPSIIEHLGRHPMRPKQEIGQAMAALGFRVPRIFDTYEDAVSCGDRFFAWSEHPGELYYSGLGMSYDSEGMHSEEIEAVQKGIDDPDRTYWTLRRIARMAGAHYGHVATWHRLLTGKSSHGFDTEVLRDASLSYWQAAKGANYFLVPDNGREDRFYIGRVDEQEFYVVDEGEINRPASYTGENDPPVQELMGYYEQVVGAAPFDASVAHIVECAYDGETEPVFLQALPTRPRQIAEFAVTNSQESILYVRGVTPAEGIEFDILAYDPSHEDYHGGPFSYGLHEGEGQYEYAVSHATALFPAKGGDRWTSDTFLRQLGMAAPAHSGRSMIFKPGVTVGLTETAYNQLHGDDPFTKRRAWVRSDGTRATIRYWDSVERAIKQL</sequence>
<protein>
    <submittedName>
        <fullName evidence="1">Uncharacterized protein</fullName>
    </submittedName>
</protein>
<dbReference type="AlphaFoldDB" id="R4PME8"/>
<evidence type="ECO:0000313" key="1">
    <source>
        <dbReference type="EMBL" id="AGL62069.1"/>
    </source>
</evidence>
<dbReference type="STRING" id="1332188.L336_0361"/>
<gene>
    <name evidence="1" type="ORF">L336_0361</name>
</gene>
<dbReference type="Proteomes" id="UP000013893">
    <property type="component" value="Chromosome"/>
</dbReference>
<accession>R4PME8</accession>
<evidence type="ECO:0000313" key="2">
    <source>
        <dbReference type="Proteomes" id="UP000013893"/>
    </source>
</evidence>
<keyword evidence="2" id="KW-1185">Reference proteome</keyword>
<dbReference type="HOGENOM" id="CLU_703359_0_0_0"/>
<proteinExistence type="predicted"/>
<dbReference type="KEGG" id="saal:L336_0361"/>
<organism evidence="1 2">
    <name type="scientific">Candidatus Saccharimonas aalborgensis</name>
    <dbReference type="NCBI Taxonomy" id="1332188"/>
    <lineage>
        <taxon>Bacteria</taxon>
        <taxon>Candidatus Saccharimonadota</taxon>
        <taxon>Candidatus Saccharimonadia</taxon>
        <taxon>Candidatus Saccharimonadales</taxon>
        <taxon>Candidatus Saccharimonadaceae</taxon>
        <taxon>Candidatus Saccharimonas</taxon>
    </lineage>
</organism>
<dbReference type="RefSeq" id="WP_015641519.1">
    <property type="nucleotide sequence ID" value="NC_021219.1"/>
</dbReference>